<dbReference type="GO" id="GO:0000976">
    <property type="term" value="F:transcription cis-regulatory region binding"/>
    <property type="evidence" value="ECO:0007669"/>
    <property type="project" value="UniProtKB-ARBA"/>
</dbReference>
<evidence type="ECO:0000313" key="14">
    <source>
        <dbReference type="EMBL" id="MPA31053.1"/>
    </source>
</evidence>
<feature type="transmembrane region" description="Helical" evidence="12">
    <location>
        <begin position="624"/>
        <end position="643"/>
    </location>
</feature>
<dbReference type="AlphaFoldDB" id="A0A5B6YHV0"/>
<dbReference type="GO" id="GO:0005634">
    <property type="term" value="C:nucleus"/>
    <property type="evidence" value="ECO:0007669"/>
    <property type="project" value="UniProtKB-SubCell"/>
</dbReference>
<sequence>MAMLPMESLPLGFRFRPTDEELINHYLRLKINGRDSEVEVIPEVDVCKWEPWDLPGLSVIKTDDPEWFFFCLRDRKYPNGHRSNRATDAGYWKATGKDRTIKSRKSSPSGLSTHLIGMKKTLVFYRGRAPKGQRTNWVMHEYRATEQDLDGTSPGQGAFVLFRLFRKADEKADVSKYDEVAPTGLSPTTTKSSPDDTSSDLFQETTILDLQVSTQPEGIKRWLTDKSDNMTPNVLVPVESCTSDAEDHSEGTTNEVYSLLGGDSMFFDPACGQIDWKVFSPLPSQIHTELGPYMDSPFANDFGNDHNGLHFQDGTCEQDVCLTELLEALQNHDENSCEESTSQKNSAVGSETQMPGHVPLLPQGSPENSYLKDRGFYSDMDADMTQAQYDQEMGVPSWSNARVDVMDSLKMQMPPRSGRAQASIFDPELRMVDRAVLCDDSVGQDASSVESIMGSCYGSVNNLEDSASQMNPVNNSRELVGGTGIKIRTRKLQNQPCNENFTTQGTAPRRIRLQMKLSPVSVSCGQSDASSYSKEQEARSTAAEARGDAEHTATTDEPEESHLLKLDKNSETASDENGETTQESISPRLRSRVKRDGEIGNCQMVSSPLLVAPSTRRGPSFSSVYIVSVSLVIILLIVFIEIWKCPRF</sequence>
<evidence type="ECO:0000256" key="1">
    <source>
        <dbReference type="ARBA" id="ARBA00004123"/>
    </source>
</evidence>
<evidence type="ECO:0000256" key="8">
    <source>
        <dbReference type="ARBA" id="ARBA00023159"/>
    </source>
</evidence>
<keyword evidence="3 12" id="KW-0812">Transmembrane</keyword>
<dbReference type="Gene3D" id="2.170.150.80">
    <property type="entry name" value="NAC domain"/>
    <property type="match status" value="1"/>
</dbReference>
<evidence type="ECO:0000256" key="5">
    <source>
        <dbReference type="ARBA" id="ARBA00023015"/>
    </source>
</evidence>
<evidence type="ECO:0000256" key="11">
    <source>
        <dbReference type="SAM" id="MobiDB-lite"/>
    </source>
</evidence>
<evidence type="ECO:0000256" key="12">
    <source>
        <dbReference type="SAM" id="Phobius"/>
    </source>
</evidence>
<dbReference type="InterPro" id="IPR003441">
    <property type="entry name" value="NAC-dom"/>
</dbReference>
<reference evidence="14" key="1">
    <citation type="submission" date="2019-08" db="EMBL/GenBank/DDBJ databases">
        <title>Reference gene set and small RNA set construction with multiple tissues from Davidia involucrata Baill.</title>
        <authorList>
            <person name="Yang H."/>
            <person name="Zhou C."/>
            <person name="Li G."/>
            <person name="Wang J."/>
            <person name="Gao P."/>
            <person name="Wang M."/>
            <person name="Wang R."/>
            <person name="Zhao Y."/>
        </authorList>
    </citation>
    <scope>NUCLEOTIDE SEQUENCE</scope>
    <source>
        <tissue evidence="14">Mixed with DoveR01_LX</tissue>
    </source>
</reference>
<dbReference type="FunFam" id="2.170.150.80:FF:000002">
    <property type="entry name" value="Nac domain-containing protein 86"/>
    <property type="match status" value="1"/>
</dbReference>
<keyword evidence="5" id="KW-0805">Transcription regulation</keyword>
<evidence type="ECO:0000256" key="3">
    <source>
        <dbReference type="ARBA" id="ARBA00022692"/>
    </source>
</evidence>
<dbReference type="SUPFAM" id="SSF101941">
    <property type="entry name" value="NAC domain"/>
    <property type="match status" value="1"/>
</dbReference>
<feature type="compositionally biased region" description="Basic and acidic residues" evidence="11">
    <location>
        <begin position="545"/>
        <end position="570"/>
    </location>
</feature>
<feature type="compositionally biased region" description="Polar residues" evidence="11">
    <location>
        <begin position="338"/>
        <end position="353"/>
    </location>
</feature>
<organism evidence="14">
    <name type="scientific">Davidia involucrata</name>
    <name type="common">Dove tree</name>
    <dbReference type="NCBI Taxonomy" id="16924"/>
    <lineage>
        <taxon>Eukaryota</taxon>
        <taxon>Viridiplantae</taxon>
        <taxon>Streptophyta</taxon>
        <taxon>Embryophyta</taxon>
        <taxon>Tracheophyta</taxon>
        <taxon>Spermatophyta</taxon>
        <taxon>Magnoliopsida</taxon>
        <taxon>eudicotyledons</taxon>
        <taxon>Gunneridae</taxon>
        <taxon>Pentapetalae</taxon>
        <taxon>asterids</taxon>
        <taxon>Cornales</taxon>
        <taxon>Nyssaceae</taxon>
        <taxon>Davidia</taxon>
    </lineage>
</organism>
<keyword evidence="8" id="KW-0010">Activator</keyword>
<evidence type="ECO:0000256" key="7">
    <source>
        <dbReference type="ARBA" id="ARBA00023136"/>
    </source>
</evidence>
<dbReference type="InterPro" id="IPR036093">
    <property type="entry name" value="NAC_dom_sf"/>
</dbReference>
<keyword evidence="6" id="KW-0238">DNA-binding</keyword>
<protein>
    <recommendedName>
        <fullName evidence="13">NAC domain-containing protein</fullName>
    </recommendedName>
</protein>
<name>A0A5B6YHV0_DAVIN</name>
<accession>A0A5B6YHV0</accession>
<evidence type="ECO:0000256" key="4">
    <source>
        <dbReference type="ARBA" id="ARBA00022989"/>
    </source>
</evidence>
<dbReference type="EMBL" id="GHES01000494">
    <property type="protein sequence ID" value="MPA31053.1"/>
    <property type="molecule type" value="Transcribed_RNA"/>
</dbReference>
<keyword evidence="4 12" id="KW-1133">Transmembrane helix</keyword>
<evidence type="ECO:0000256" key="6">
    <source>
        <dbReference type="ARBA" id="ARBA00023125"/>
    </source>
</evidence>
<dbReference type="GO" id="GO:0016020">
    <property type="term" value="C:membrane"/>
    <property type="evidence" value="ECO:0007669"/>
    <property type="project" value="UniProtKB-SubCell"/>
</dbReference>
<feature type="region of interest" description="Disordered" evidence="11">
    <location>
        <begin position="178"/>
        <end position="198"/>
    </location>
</feature>
<feature type="region of interest" description="Disordered" evidence="11">
    <location>
        <begin position="333"/>
        <end position="366"/>
    </location>
</feature>
<keyword evidence="7 12" id="KW-0472">Membrane</keyword>
<feature type="compositionally biased region" description="Polar residues" evidence="11">
    <location>
        <begin position="522"/>
        <end position="533"/>
    </location>
</feature>
<dbReference type="PROSITE" id="PS51005">
    <property type="entry name" value="NAC"/>
    <property type="match status" value="1"/>
</dbReference>
<evidence type="ECO:0000256" key="2">
    <source>
        <dbReference type="ARBA" id="ARBA00004167"/>
    </source>
</evidence>
<dbReference type="PANTHER" id="PTHR31744:SF216">
    <property type="entry name" value="NAC TRANSCRIPTION FACTOR"/>
    <property type="match status" value="1"/>
</dbReference>
<feature type="compositionally biased region" description="Low complexity" evidence="11">
    <location>
        <begin position="186"/>
        <end position="198"/>
    </location>
</feature>
<evidence type="ECO:0000256" key="10">
    <source>
        <dbReference type="ARBA" id="ARBA00023242"/>
    </source>
</evidence>
<feature type="domain" description="NAC" evidence="13">
    <location>
        <begin position="9"/>
        <end position="167"/>
    </location>
</feature>
<gene>
    <name evidence="14" type="ORF">Din_000494</name>
</gene>
<dbReference type="Pfam" id="PF02365">
    <property type="entry name" value="NAM"/>
    <property type="match status" value="1"/>
</dbReference>
<keyword evidence="9" id="KW-0804">Transcription</keyword>
<proteinExistence type="predicted"/>
<dbReference type="PANTHER" id="PTHR31744">
    <property type="entry name" value="PROTEIN CUP-SHAPED COTYLEDON 2-RELATED"/>
    <property type="match status" value="1"/>
</dbReference>
<evidence type="ECO:0000256" key="9">
    <source>
        <dbReference type="ARBA" id="ARBA00023163"/>
    </source>
</evidence>
<keyword evidence="10" id="KW-0539">Nucleus</keyword>
<feature type="region of interest" description="Disordered" evidence="11">
    <location>
        <begin position="522"/>
        <end position="592"/>
    </location>
</feature>
<comment type="subcellular location">
    <subcellularLocation>
        <location evidence="2">Membrane</location>
        <topology evidence="2">Single-pass membrane protein</topology>
    </subcellularLocation>
    <subcellularLocation>
        <location evidence="1">Nucleus</location>
    </subcellularLocation>
</comment>
<evidence type="ECO:0000259" key="13">
    <source>
        <dbReference type="PROSITE" id="PS51005"/>
    </source>
</evidence>
<dbReference type="GO" id="GO:0006355">
    <property type="term" value="P:regulation of DNA-templated transcription"/>
    <property type="evidence" value="ECO:0007669"/>
    <property type="project" value="InterPro"/>
</dbReference>